<dbReference type="InterPro" id="IPR018640">
    <property type="entry name" value="DUF2063"/>
</dbReference>
<proteinExistence type="predicted"/>
<keyword evidence="3" id="KW-1185">Reference proteome</keyword>
<name>A0A7X5UCH3_9GAMM</name>
<dbReference type="Proteomes" id="UP000490980">
    <property type="component" value="Unassembled WGS sequence"/>
</dbReference>
<gene>
    <name evidence="2" type="ORF">HBF25_16315</name>
</gene>
<reference evidence="2 3" key="1">
    <citation type="submission" date="2020-03" db="EMBL/GenBank/DDBJ databases">
        <authorList>
            <person name="Lai Q."/>
        </authorList>
    </citation>
    <scope>NUCLEOTIDE SEQUENCE [LARGE SCALE GENOMIC DNA]</scope>
    <source>
        <strain evidence="2 3">CCUG 25036</strain>
    </source>
</reference>
<dbReference type="RefSeq" id="WP_166950254.1">
    <property type="nucleotide sequence ID" value="NZ_CP077072.1"/>
</dbReference>
<dbReference type="Pfam" id="PF09836">
    <property type="entry name" value="DUF2063"/>
    <property type="match status" value="1"/>
</dbReference>
<feature type="domain" description="Putative DNA-binding" evidence="1">
    <location>
        <begin position="6"/>
        <end position="89"/>
    </location>
</feature>
<evidence type="ECO:0000313" key="3">
    <source>
        <dbReference type="Proteomes" id="UP000490980"/>
    </source>
</evidence>
<sequence length="252" mass="28369">MSLASWQNDFRRWLLRGDVEDALAFGEKAAIGLNVYQNNYRTQLVRCLEVSYPATARWLGEGAFREAAIAHIDAHPPHGWTLDTYGKDFENTLFQLYPHNPDMHELAWIEWSLSEAFVASDANPMTRDALWRVDWEGACLQITPSLRLRSATTNADVLWHALQGEGMPSPEGELLDAPGGFLVWRREYTSRVLRIDAIEYASLRALQADPHFETMCEALVTRLGEEAGIARAGTLLAEWLDGGIVINTFHAL</sequence>
<comment type="caution">
    <text evidence="2">The sequence shown here is derived from an EMBL/GenBank/DDBJ whole genome shotgun (WGS) entry which is preliminary data.</text>
</comment>
<dbReference type="EMBL" id="JAARLZ010000009">
    <property type="protein sequence ID" value="NII07949.1"/>
    <property type="molecule type" value="Genomic_DNA"/>
</dbReference>
<dbReference type="AlphaFoldDB" id="A0A7X5UCH3"/>
<accession>A0A7X5UCH3</accession>
<evidence type="ECO:0000259" key="1">
    <source>
        <dbReference type="Pfam" id="PF09836"/>
    </source>
</evidence>
<evidence type="ECO:0000313" key="2">
    <source>
        <dbReference type="EMBL" id="NII07949.1"/>
    </source>
</evidence>
<protein>
    <submittedName>
        <fullName evidence="2">DUF2063 domain-containing protein</fullName>
    </submittedName>
</protein>
<organism evidence="2 3">
    <name type="scientific">Luteibacter anthropi</name>
    <dbReference type="NCBI Taxonomy" id="564369"/>
    <lineage>
        <taxon>Bacteria</taxon>
        <taxon>Pseudomonadati</taxon>
        <taxon>Pseudomonadota</taxon>
        <taxon>Gammaproteobacteria</taxon>
        <taxon>Lysobacterales</taxon>
        <taxon>Rhodanobacteraceae</taxon>
        <taxon>Luteibacter</taxon>
    </lineage>
</organism>